<evidence type="ECO:0000313" key="2">
    <source>
        <dbReference type="EMBL" id="GAG59434.1"/>
    </source>
</evidence>
<dbReference type="AlphaFoldDB" id="X0YSH8"/>
<evidence type="ECO:0000256" key="1">
    <source>
        <dbReference type="SAM" id="Phobius"/>
    </source>
</evidence>
<keyword evidence="1" id="KW-0812">Transmembrane</keyword>
<organism evidence="2">
    <name type="scientific">marine sediment metagenome</name>
    <dbReference type="NCBI Taxonomy" id="412755"/>
    <lineage>
        <taxon>unclassified sequences</taxon>
        <taxon>metagenomes</taxon>
        <taxon>ecological metagenomes</taxon>
    </lineage>
</organism>
<keyword evidence="1" id="KW-1133">Transmembrane helix</keyword>
<comment type="caution">
    <text evidence="2">The sequence shown here is derived from an EMBL/GenBank/DDBJ whole genome shotgun (WGS) entry which is preliminary data.</text>
</comment>
<gene>
    <name evidence="2" type="ORF">S01H4_14133</name>
</gene>
<sequence>ISCHRSHATYFKSEITNPGKAKIIIYPKYVFFYSRSQAIVIIVAIFFISFK</sequence>
<feature type="transmembrane region" description="Helical" evidence="1">
    <location>
        <begin position="30"/>
        <end position="50"/>
    </location>
</feature>
<name>X0YSH8_9ZZZZ</name>
<dbReference type="EMBL" id="BART01006205">
    <property type="protein sequence ID" value="GAG59434.1"/>
    <property type="molecule type" value="Genomic_DNA"/>
</dbReference>
<reference evidence="2" key="1">
    <citation type="journal article" date="2014" name="Front. Microbiol.">
        <title>High frequency of phylogenetically diverse reductive dehalogenase-homologous genes in deep subseafloor sedimentary metagenomes.</title>
        <authorList>
            <person name="Kawai M."/>
            <person name="Futagami T."/>
            <person name="Toyoda A."/>
            <person name="Takaki Y."/>
            <person name="Nishi S."/>
            <person name="Hori S."/>
            <person name="Arai W."/>
            <person name="Tsubouchi T."/>
            <person name="Morono Y."/>
            <person name="Uchiyama I."/>
            <person name="Ito T."/>
            <person name="Fujiyama A."/>
            <person name="Inagaki F."/>
            <person name="Takami H."/>
        </authorList>
    </citation>
    <scope>NUCLEOTIDE SEQUENCE</scope>
    <source>
        <strain evidence="2">Expedition CK06-06</strain>
    </source>
</reference>
<keyword evidence="1" id="KW-0472">Membrane</keyword>
<protein>
    <submittedName>
        <fullName evidence="2">Uncharacterized protein</fullName>
    </submittedName>
</protein>
<accession>X0YSH8</accession>
<proteinExistence type="predicted"/>
<feature type="non-terminal residue" evidence="2">
    <location>
        <position position="1"/>
    </location>
</feature>